<evidence type="ECO:0000256" key="7">
    <source>
        <dbReference type="ARBA" id="ARBA00022737"/>
    </source>
</evidence>
<comment type="subcellular location">
    <subcellularLocation>
        <location evidence="1">Cell membrane</location>
    </subcellularLocation>
</comment>
<evidence type="ECO:0000256" key="6">
    <source>
        <dbReference type="ARBA" id="ARBA00022723"/>
    </source>
</evidence>
<evidence type="ECO:0000256" key="12">
    <source>
        <dbReference type="PIRSR" id="PIRSR036298-50"/>
    </source>
</evidence>
<evidence type="ECO:0000256" key="9">
    <source>
        <dbReference type="ARBA" id="ARBA00023004"/>
    </source>
</evidence>
<evidence type="ECO:0000256" key="13">
    <source>
        <dbReference type="SAM" id="MobiDB-lite"/>
    </source>
</evidence>
<feature type="region of interest" description="Disordered" evidence="13">
    <location>
        <begin position="280"/>
        <end position="300"/>
    </location>
</feature>
<feature type="binding site" evidence="12">
    <location>
        <position position="173"/>
    </location>
    <ligand>
        <name>[4Fe-4S] cluster</name>
        <dbReference type="ChEBI" id="CHEBI:49883"/>
        <label>2</label>
    </ligand>
</feature>
<dbReference type="GO" id="GO:0046872">
    <property type="term" value="F:metal ion binding"/>
    <property type="evidence" value="ECO:0007669"/>
    <property type="project" value="UniProtKB-KW"/>
</dbReference>
<keyword evidence="9 12" id="KW-0408">Iron</keyword>
<keyword evidence="2" id="KW-0813">Transport</keyword>
<keyword evidence="10 12" id="KW-0411">Iron-sulfur</keyword>
<feature type="binding site" evidence="12">
    <location>
        <position position="177"/>
    </location>
    <ligand>
        <name>[4Fe-4S] cluster</name>
        <dbReference type="ChEBI" id="CHEBI:49883"/>
        <label>1</label>
    </ligand>
</feature>
<dbReference type="InterPro" id="IPR017900">
    <property type="entry name" value="4Fe4S_Fe_S_CS"/>
</dbReference>
<organism evidence="15 16">
    <name type="scientific">Oryzomicrobium terrae</name>
    <dbReference type="NCBI Taxonomy" id="1735038"/>
    <lineage>
        <taxon>Bacteria</taxon>
        <taxon>Pseudomonadati</taxon>
        <taxon>Pseudomonadota</taxon>
        <taxon>Betaproteobacteria</taxon>
        <taxon>Rhodocyclales</taxon>
        <taxon>Rhodocyclaceae</taxon>
        <taxon>Oryzomicrobium</taxon>
    </lineage>
</organism>
<keyword evidence="4 12" id="KW-0004">4Fe-4S</keyword>
<dbReference type="Gene3D" id="1.20.5.480">
    <property type="entry name" value="Single helix bin"/>
    <property type="match status" value="1"/>
</dbReference>
<evidence type="ECO:0000259" key="14">
    <source>
        <dbReference type="PROSITE" id="PS51379"/>
    </source>
</evidence>
<feature type="binding site" evidence="12">
    <location>
        <position position="110"/>
    </location>
    <ligand>
        <name>[4Fe-4S] cluster</name>
        <dbReference type="ChEBI" id="CHEBI:49883"/>
        <label>4</label>
    </ligand>
</feature>
<evidence type="ECO:0000256" key="2">
    <source>
        <dbReference type="ARBA" id="ARBA00022448"/>
    </source>
</evidence>
<keyword evidence="5" id="KW-0812">Transmembrane</keyword>
<keyword evidence="16" id="KW-1185">Reference proteome</keyword>
<evidence type="ECO:0000256" key="11">
    <source>
        <dbReference type="ARBA" id="ARBA00023136"/>
    </source>
</evidence>
<keyword evidence="7" id="KW-0677">Repeat</keyword>
<dbReference type="PANTHER" id="PTHR43545">
    <property type="entry name" value="FORMATE DEHYDROGENASE, NITRATE-INDUCIBLE, IRON-SULFUR SUBUNIT"/>
    <property type="match status" value="1"/>
</dbReference>
<feature type="binding site" evidence="12">
    <location>
        <position position="101"/>
    </location>
    <ligand>
        <name>[4Fe-4S] cluster</name>
        <dbReference type="ChEBI" id="CHEBI:49883"/>
        <label>3</label>
    </ligand>
</feature>
<dbReference type="Gene3D" id="3.30.70.20">
    <property type="match status" value="2"/>
</dbReference>
<dbReference type="GO" id="GO:0005886">
    <property type="term" value="C:plasma membrane"/>
    <property type="evidence" value="ECO:0007669"/>
    <property type="project" value="UniProtKB-SubCell"/>
</dbReference>
<dbReference type="InterPro" id="IPR015246">
    <property type="entry name" value="Formate_DH_TM"/>
</dbReference>
<dbReference type="Proteomes" id="UP000323671">
    <property type="component" value="Chromosome"/>
</dbReference>
<dbReference type="GO" id="GO:0015944">
    <property type="term" value="P:formate oxidation"/>
    <property type="evidence" value="ECO:0007669"/>
    <property type="project" value="InterPro"/>
</dbReference>
<protein>
    <submittedName>
        <fullName evidence="15">Formate dehydrogenase iron-sulfur subunit</fullName>
    </submittedName>
</protein>
<dbReference type="RefSeq" id="WP_054622330.1">
    <property type="nucleotide sequence ID" value="NZ_CP022579.1"/>
</dbReference>
<dbReference type="InterPro" id="IPR014603">
    <property type="entry name" value="Formate_DH_Fe-S_su"/>
</dbReference>
<dbReference type="PROSITE" id="PS00198">
    <property type="entry name" value="4FE4S_FER_1"/>
    <property type="match status" value="1"/>
</dbReference>
<feature type="binding site" evidence="12">
    <location>
        <position position="98"/>
    </location>
    <ligand>
        <name>[4Fe-4S] cluster</name>
        <dbReference type="ChEBI" id="CHEBI:49883"/>
        <label>3</label>
    </ligand>
</feature>
<dbReference type="KEGG" id="otr:OTERR_10040"/>
<keyword evidence="11" id="KW-0472">Membrane</keyword>
<feature type="binding site" evidence="12">
    <location>
        <position position="106"/>
    </location>
    <ligand>
        <name>[4Fe-4S] cluster</name>
        <dbReference type="ChEBI" id="CHEBI:49883"/>
        <label>3</label>
    </ligand>
</feature>
<evidence type="ECO:0000256" key="8">
    <source>
        <dbReference type="ARBA" id="ARBA00022982"/>
    </source>
</evidence>
<feature type="binding site" evidence="12">
    <location>
        <position position="131"/>
    </location>
    <ligand>
        <name>[4Fe-4S] cluster</name>
        <dbReference type="ChEBI" id="CHEBI:49883"/>
        <label>4</label>
    </ligand>
</feature>
<evidence type="ECO:0000256" key="3">
    <source>
        <dbReference type="ARBA" id="ARBA00022475"/>
    </source>
</evidence>
<dbReference type="GO" id="GO:0045333">
    <property type="term" value="P:cellular respiration"/>
    <property type="evidence" value="ECO:0007669"/>
    <property type="project" value="InterPro"/>
</dbReference>
<dbReference type="NCBIfam" id="TIGR01582">
    <property type="entry name" value="FDH-beta"/>
    <property type="match status" value="1"/>
</dbReference>
<gene>
    <name evidence="15" type="primary">fdoH</name>
    <name evidence="15" type="ORF">OTERR_10040</name>
</gene>
<feature type="domain" description="4Fe-4S ferredoxin-type" evidence="14">
    <location>
        <begin position="122"/>
        <end position="151"/>
    </location>
</feature>
<feature type="binding site" evidence="12">
    <location>
        <position position="161"/>
    </location>
    <ligand>
        <name>[4Fe-4S] cluster</name>
        <dbReference type="ChEBI" id="CHEBI:49883"/>
        <label>2</label>
    </ligand>
</feature>
<keyword evidence="6 12" id="KW-0479">Metal-binding</keyword>
<dbReference type="SUPFAM" id="SSF54862">
    <property type="entry name" value="4Fe-4S ferredoxins"/>
    <property type="match status" value="1"/>
</dbReference>
<evidence type="ECO:0000256" key="4">
    <source>
        <dbReference type="ARBA" id="ARBA00022485"/>
    </source>
</evidence>
<proteinExistence type="predicted"/>
<dbReference type="GO" id="GO:0051539">
    <property type="term" value="F:4 iron, 4 sulfur cluster binding"/>
    <property type="evidence" value="ECO:0007669"/>
    <property type="project" value="UniProtKB-KW"/>
</dbReference>
<feature type="binding site" evidence="12">
    <location>
        <position position="158"/>
    </location>
    <ligand>
        <name>[4Fe-4S] cluster</name>
        <dbReference type="ChEBI" id="CHEBI:49883"/>
        <label>2</label>
    </ligand>
</feature>
<sequence>MPLQSLDIAARSATTTPPPGIRKTLEVAKLIDVTKCIGCKACQVACMQWNDIRDEVGENHGTYDNPRDLTAKSWTVMRYSEVESQERGLEWLIRKDGCMHCEDPGCLKACPSPGAIIKYANGIVDMQQENCIGCGYCITGCPFNVPRISEKDNKAYKCTLCSDRVAVGLEPACVKVCPTGCISFGSKEDMKDIAEERVVELKERGYGNAGLYDPQGVGGTHVMYVLHHADKPELYNNLPPDPAISPMVSLWKGVTKPLATLGLAAVAIGSLFHYVTKGPNEVSKETEKEVEKELEEEGKQ</sequence>
<feature type="domain" description="4Fe-4S ferredoxin-type" evidence="14">
    <location>
        <begin position="27"/>
        <end position="57"/>
    </location>
</feature>
<feature type="binding site" evidence="12">
    <location>
        <position position="137"/>
    </location>
    <ligand>
        <name>[4Fe-4S] cluster</name>
        <dbReference type="ChEBI" id="CHEBI:49883"/>
        <label>4</label>
    </ligand>
</feature>
<reference evidence="15 16" key="1">
    <citation type="submission" date="2017-07" db="EMBL/GenBank/DDBJ databases">
        <title>Complete genome sequence of Oryzomicrobium terrae TPP412.</title>
        <authorList>
            <person name="Chiu L.-W."/>
            <person name="Lo K.-J."/>
            <person name="Tsai Y.-M."/>
            <person name="Lin S.-S."/>
            <person name="Kuo C.-H."/>
            <person name="Liu C.-T."/>
        </authorList>
    </citation>
    <scope>NUCLEOTIDE SEQUENCE [LARGE SCALE GENOMIC DNA]</scope>
    <source>
        <strain evidence="15 16">TPP412</strain>
    </source>
</reference>
<evidence type="ECO:0000313" key="16">
    <source>
        <dbReference type="Proteomes" id="UP000323671"/>
    </source>
</evidence>
<feature type="binding site" evidence="12">
    <location>
        <position position="36"/>
    </location>
    <ligand>
        <name>[4Fe-4S] cluster</name>
        <dbReference type="ChEBI" id="CHEBI:49883"/>
        <label>1</label>
    </ligand>
</feature>
<dbReference type="Pfam" id="PF13247">
    <property type="entry name" value="Fer4_11"/>
    <property type="match status" value="1"/>
</dbReference>
<dbReference type="Pfam" id="PF09163">
    <property type="entry name" value="Form-deh_trans"/>
    <property type="match status" value="1"/>
</dbReference>
<feature type="binding site" evidence="12">
    <location>
        <position position="39"/>
    </location>
    <ligand>
        <name>[4Fe-4S] cluster</name>
        <dbReference type="ChEBI" id="CHEBI:49883"/>
        <label>1</label>
    </ligand>
</feature>
<dbReference type="PROSITE" id="PS51379">
    <property type="entry name" value="4FE4S_FER_2"/>
    <property type="match status" value="3"/>
</dbReference>
<evidence type="ECO:0000256" key="1">
    <source>
        <dbReference type="ARBA" id="ARBA00004236"/>
    </source>
</evidence>
<dbReference type="PIRSF" id="PIRSF036298">
    <property type="entry name" value="FDH_4Fe4S"/>
    <property type="match status" value="1"/>
</dbReference>
<feature type="domain" description="4Fe-4S ferredoxin-type" evidence="14">
    <location>
        <begin position="89"/>
        <end position="121"/>
    </location>
</feature>
<keyword evidence="3" id="KW-1003">Cell membrane</keyword>
<dbReference type="AlphaFoldDB" id="A0A5C1E6F8"/>
<dbReference type="CDD" id="cd10558">
    <property type="entry name" value="FDH-N"/>
    <property type="match status" value="1"/>
</dbReference>
<dbReference type="InterPro" id="IPR006470">
    <property type="entry name" value="Formate_DH_bsu_Proteobacteria"/>
</dbReference>
<feature type="binding site" evidence="12">
    <location>
        <position position="46"/>
    </location>
    <ligand>
        <name>[4Fe-4S] cluster</name>
        <dbReference type="ChEBI" id="CHEBI:49883"/>
        <label>2</label>
    </ligand>
</feature>
<evidence type="ECO:0000256" key="10">
    <source>
        <dbReference type="ARBA" id="ARBA00023014"/>
    </source>
</evidence>
<name>A0A5C1E6F8_9RHOO</name>
<evidence type="ECO:0000313" key="15">
    <source>
        <dbReference type="EMBL" id="QEL64480.1"/>
    </source>
</evidence>
<comment type="cofactor">
    <cofactor evidence="12">
        <name>[4Fe-4S] cluster</name>
        <dbReference type="ChEBI" id="CHEBI:49883"/>
    </cofactor>
    <text evidence="12">Binds 4 [4Fe-4S] clusters per subunit.</text>
</comment>
<accession>A0A5C1E6F8</accession>
<keyword evidence="8" id="KW-0249">Electron transport</keyword>
<feature type="binding site" evidence="12">
    <location>
        <position position="42"/>
    </location>
    <ligand>
        <name>[4Fe-4S] cluster</name>
        <dbReference type="ChEBI" id="CHEBI:49883"/>
        <label>1</label>
    </ligand>
</feature>
<feature type="binding site" evidence="12">
    <location>
        <position position="141"/>
    </location>
    <ligand>
        <name>[4Fe-4S] cluster</name>
        <dbReference type="ChEBI" id="CHEBI:49883"/>
        <label>3</label>
    </ligand>
</feature>
<dbReference type="InterPro" id="IPR017896">
    <property type="entry name" value="4Fe4S_Fe-S-bd"/>
</dbReference>
<feature type="binding site" evidence="12">
    <location>
        <position position="134"/>
    </location>
    <ligand>
        <name>[4Fe-4S] cluster</name>
        <dbReference type="ChEBI" id="CHEBI:49883"/>
        <label>4</label>
    </ligand>
</feature>
<evidence type="ECO:0000256" key="5">
    <source>
        <dbReference type="ARBA" id="ARBA00022692"/>
    </source>
</evidence>
<feature type="compositionally biased region" description="Basic and acidic residues" evidence="13">
    <location>
        <begin position="282"/>
        <end position="300"/>
    </location>
</feature>
<dbReference type="InterPro" id="IPR038384">
    <property type="entry name" value="Formate_DH_C_sf"/>
</dbReference>
<dbReference type="PANTHER" id="PTHR43545:SF6">
    <property type="entry name" value="FORMATE DEHYDROGENASE, NITRATE-INDUCIBLE, IRON-SULFUR SUBUNIT"/>
    <property type="match status" value="1"/>
</dbReference>
<dbReference type="InterPro" id="IPR051555">
    <property type="entry name" value="FDH_Electron_Transfer_Unit"/>
</dbReference>
<dbReference type="EMBL" id="CP022579">
    <property type="protein sequence ID" value="QEL64480.1"/>
    <property type="molecule type" value="Genomic_DNA"/>
</dbReference>